<dbReference type="Proteomes" id="UP000770661">
    <property type="component" value="Unassembled WGS sequence"/>
</dbReference>
<feature type="region of interest" description="Disordered" evidence="1">
    <location>
        <begin position="1"/>
        <end position="211"/>
    </location>
</feature>
<comment type="caution">
    <text evidence="2">The sequence shown here is derived from an EMBL/GenBank/DDBJ whole genome shotgun (WGS) entry which is preliminary data.</text>
</comment>
<gene>
    <name evidence="2" type="primary">Map3k1_1</name>
    <name evidence="2" type="ORF">GWK47_039093</name>
</gene>
<feature type="compositionally biased region" description="Low complexity" evidence="1">
    <location>
        <begin position="267"/>
        <end position="284"/>
    </location>
</feature>
<feature type="compositionally biased region" description="Low complexity" evidence="1">
    <location>
        <begin position="231"/>
        <end position="254"/>
    </location>
</feature>
<dbReference type="GO" id="GO:0016301">
    <property type="term" value="F:kinase activity"/>
    <property type="evidence" value="ECO:0007669"/>
    <property type="project" value="UniProtKB-KW"/>
</dbReference>
<feature type="compositionally biased region" description="Polar residues" evidence="1">
    <location>
        <begin position="86"/>
        <end position="99"/>
    </location>
</feature>
<dbReference type="AlphaFoldDB" id="A0A8J5D1I2"/>
<dbReference type="OrthoDB" id="9362071at2759"/>
<organism evidence="2 3">
    <name type="scientific">Chionoecetes opilio</name>
    <name type="common">Atlantic snow crab</name>
    <name type="synonym">Cancer opilio</name>
    <dbReference type="NCBI Taxonomy" id="41210"/>
    <lineage>
        <taxon>Eukaryota</taxon>
        <taxon>Metazoa</taxon>
        <taxon>Ecdysozoa</taxon>
        <taxon>Arthropoda</taxon>
        <taxon>Crustacea</taxon>
        <taxon>Multicrustacea</taxon>
        <taxon>Malacostraca</taxon>
        <taxon>Eumalacostraca</taxon>
        <taxon>Eucarida</taxon>
        <taxon>Decapoda</taxon>
        <taxon>Pleocyemata</taxon>
        <taxon>Brachyura</taxon>
        <taxon>Eubrachyura</taxon>
        <taxon>Majoidea</taxon>
        <taxon>Majidae</taxon>
        <taxon>Chionoecetes</taxon>
    </lineage>
</organism>
<dbReference type="EMBL" id="JACEEZ010005919">
    <property type="protein sequence ID" value="KAG0725190.1"/>
    <property type="molecule type" value="Genomic_DNA"/>
</dbReference>
<reference evidence="2" key="1">
    <citation type="submission" date="2020-07" db="EMBL/GenBank/DDBJ databases">
        <title>The High-quality genome of the commercially important snow crab, Chionoecetes opilio.</title>
        <authorList>
            <person name="Jeong J.-H."/>
            <person name="Ryu S."/>
        </authorList>
    </citation>
    <scope>NUCLEOTIDE SEQUENCE</scope>
    <source>
        <strain evidence="2">MADBK_172401_WGS</strain>
        <tissue evidence="2">Digestive gland</tissue>
    </source>
</reference>
<protein>
    <submittedName>
        <fullName evidence="2">Mitogen-activated protein kinase kinase kinase 1</fullName>
    </submittedName>
</protein>
<feature type="compositionally biased region" description="Low complexity" evidence="1">
    <location>
        <begin position="1"/>
        <end position="39"/>
    </location>
</feature>
<evidence type="ECO:0000256" key="1">
    <source>
        <dbReference type="SAM" id="MobiDB-lite"/>
    </source>
</evidence>
<feature type="compositionally biased region" description="Pro residues" evidence="1">
    <location>
        <begin position="255"/>
        <end position="266"/>
    </location>
</feature>
<keyword evidence="2" id="KW-0418">Kinase</keyword>
<keyword evidence="3" id="KW-1185">Reference proteome</keyword>
<feature type="compositionally biased region" description="Low complexity" evidence="1">
    <location>
        <begin position="199"/>
        <end position="209"/>
    </location>
</feature>
<evidence type="ECO:0000313" key="2">
    <source>
        <dbReference type="EMBL" id="KAG0725190.1"/>
    </source>
</evidence>
<proteinExistence type="predicted"/>
<feature type="compositionally biased region" description="Pro residues" evidence="1">
    <location>
        <begin position="184"/>
        <end position="198"/>
    </location>
</feature>
<feature type="region of interest" description="Disordered" evidence="1">
    <location>
        <begin position="231"/>
        <end position="288"/>
    </location>
</feature>
<keyword evidence="2" id="KW-0808">Transferase</keyword>
<accession>A0A8J5D1I2</accession>
<name>A0A8J5D1I2_CHIOP</name>
<evidence type="ECO:0000313" key="3">
    <source>
        <dbReference type="Proteomes" id="UP000770661"/>
    </source>
</evidence>
<feature type="compositionally biased region" description="Gly residues" evidence="1">
    <location>
        <begin position="116"/>
        <end position="125"/>
    </location>
</feature>
<sequence length="393" mass="40617">MVAKHPSSPSTSSPATTTTITSTPNSTATTTTTSSTTATIGGKEVRSPVGPGPPGLGTHRRRPGSPDPRAHARTRATHRDSPRASPKTSPRASPKSSPVRQLHRERSVSPRRYVPRGGGLGGRGSGTRVTPSPPAKRATPPTSPRVRRQRSPSSGAPRRNPSPKLSDSGGAKARQKRGVSPGAAPSPAPAPLRSPSTPPGSLTPGTRRPISPTSTVAAAAAVVAAAANNLSGAARPPSPGARRAPSPTAGSGQRPPSPGSRRPPSPRGTSPRGRGASPGSRAPPISEEVLRARVRRAFKARLYLLHQPGPNSFTVGGDSPTHKYKVIIGPQVSFLCYLHPAPHLHPHTPLTARCWLVAARFLPVLLSLPCGGLGYTRCRGAARTSQPAGRPRP</sequence>